<accession>A0A433SG24</accession>
<gene>
    <name evidence="1" type="ORF">CUZ56_00111</name>
</gene>
<dbReference type="RefSeq" id="WP_126977189.1">
    <property type="nucleotide sequence ID" value="NZ_CAWUGC010000012.1"/>
</dbReference>
<evidence type="ECO:0000313" key="1">
    <source>
        <dbReference type="EMBL" id="RUS67636.1"/>
    </source>
</evidence>
<dbReference type="EMBL" id="PQSP01000001">
    <property type="protein sequence ID" value="RUS67636.1"/>
    <property type="molecule type" value="Genomic_DNA"/>
</dbReference>
<reference evidence="1 2" key="1">
    <citation type="submission" date="2018-01" db="EMBL/GenBank/DDBJ databases">
        <title>Saezia sanguinis gen. nov., sp. nov., in the order Burkholderiales isolated from human blood.</title>
        <authorList>
            <person name="Medina-Pascual M.J."/>
            <person name="Valdezate S."/>
            <person name="Monzon S."/>
            <person name="Cuesta I."/>
            <person name="Carrasco G."/>
            <person name="Villalon P."/>
            <person name="Saez-Nieto J.A."/>
        </authorList>
    </citation>
    <scope>NUCLEOTIDE SEQUENCE [LARGE SCALE GENOMIC DNA]</scope>
    <source>
        <strain evidence="1 2">CNM695-12</strain>
    </source>
</reference>
<dbReference type="Proteomes" id="UP000286947">
    <property type="component" value="Unassembled WGS sequence"/>
</dbReference>
<name>A0A433SG24_9BURK</name>
<dbReference type="OrthoDB" id="1494444at2"/>
<dbReference type="AlphaFoldDB" id="A0A433SG24"/>
<comment type="caution">
    <text evidence="1">The sequence shown here is derived from an EMBL/GenBank/DDBJ whole genome shotgun (WGS) entry which is preliminary data.</text>
</comment>
<protein>
    <submittedName>
        <fullName evidence="1">Uncharacterized protein</fullName>
    </submittedName>
</protein>
<keyword evidence="2" id="KW-1185">Reference proteome</keyword>
<sequence>MKRTKKRHLLSEEAVWEVVATFTNCEGRVTYGSGQSAIEADGDTLLNKSWVNGPYGKIYNNYRFKKVSENVYEYESDNVSLGIQVGTFHVVHDCIYSKFKIKDSMLNGFELVVRSGSTCHVNGALYDEDRLVNTWSGTMKKIPSVPVIETLQ</sequence>
<evidence type="ECO:0000313" key="2">
    <source>
        <dbReference type="Proteomes" id="UP000286947"/>
    </source>
</evidence>
<organism evidence="1 2">
    <name type="scientific">Saezia sanguinis</name>
    <dbReference type="NCBI Taxonomy" id="1965230"/>
    <lineage>
        <taxon>Bacteria</taxon>
        <taxon>Pseudomonadati</taxon>
        <taxon>Pseudomonadota</taxon>
        <taxon>Betaproteobacteria</taxon>
        <taxon>Burkholderiales</taxon>
        <taxon>Saeziaceae</taxon>
        <taxon>Saezia</taxon>
    </lineage>
</organism>
<proteinExistence type="predicted"/>